<accession>A0ABW3Q7C1</accession>
<name>A0ABW3Q7C1_9BACT</name>
<dbReference type="InterPro" id="IPR007922">
    <property type="entry name" value="DciA-like"/>
</dbReference>
<dbReference type="PANTHER" id="PTHR36456">
    <property type="entry name" value="UPF0232 PROTEIN SCO3875"/>
    <property type="match status" value="1"/>
</dbReference>
<proteinExistence type="predicted"/>
<organism evidence="1 2">
    <name type="scientific">Larkinella insperata</name>
    <dbReference type="NCBI Taxonomy" id="332158"/>
    <lineage>
        <taxon>Bacteria</taxon>
        <taxon>Pseudomonadati</taxon>
        <taxon>Bacteroidota</taxon>
        <taxon>Cytophagia</taxon>
        <taxon>Cytophagales</taxon>
        <taxon>Spirosomataceae</taxon>
        <taxon>Larkinella</taxon>
    </lineage>
</organism>
<dbReference type="PANTHER" id="PTHR36456:SF1">
    <property type="entry name" value="UPF0232 PROTEIN SCO3875"/>
    <property type="match status" value="1"/>
</dbReference>
<dbReference type="EMBL" id="JBHTLP010000008">
    <property type="protein sequence ID" value="MFD1141777.1"/>
    <property type="molecule type" value="Genomic_DNA"/>
</dbReference>
<evidence type="ECO:0000313" key="2">
    <source>
        <dbReference type="Proteomes" id="UP001597116"/>
    </source>
</evidence>
<sequence>MAQYYRFDKENASRRAGTVALKDAIGQMLKSYQLQTRFNETYLEAFWEKMMGKGIASRTNRLYVRDRVLHIEINSAPLRSELVIAKQKMIQLINREMGTDVLDDVIFI</sequence>
<dbReference type="Proteomes" id="UP001597116">
    <property type="component" value="Unassembled WGS sequence"/>
</dbReference>
<protein>
    <submittedName>
        <fullName evidence="1">DUF721 domain-containing protein</fullName>
    </submittedName>
</protein>
<comment type="caution">
    <text evidence="1">The sequence shown here is derived from an EMBL/GenBank/DDBJ whole genome shotgun (WGS) entry which is preliminary data.</text>
</comment>
<gene>
    <name evidence="1" type="ORF">ACFQ4C_11690</name>
</gene>
<dbReference type="RefSeq" id="WP_265992268.1">
    <property type="nucleotide sequence ID" value="NZ_CP110973.1"/>
</dbReference>
<dbReference type="Pfam" id="PF05258">
    <property type="entry name" value="DciA"/>
    <property type="match status" value="1"/>
</dbReference>
<reference evidence="2" key="1">
    <citation type="journal article" date="2019" name="Int. J. Syst. Evol. Microbiol.">
        <title>The Global Catalogue of Microorganisms (GCM) 10K type strain sequencing project: providing services to taxonomists for standard genome sequencing and annotation.</title>
        <authorList>
            <consortium name="The Broad Institute Genomics Platform"/>
            <consortium name="The Broad Institute Genome Sequencing Center for Infectious Disease"/>
            <person name="Wu L."/>
            <person name="Ma J."/>
        </authorList>
    </citation>
    <scope>NUCLEOTIDE SEQUENCE [LARGE SCALE GENOMIC DNA]</scope>
    <source>
        <strain evidence="2">CCUG 55608</strain>
    </source>
</reference>
<evidence type="ECO:0000313" key="1">
    <source>
        <dbReference type="EMBL" id="MFD1141777.1"/>
    </source>
</evidence>
<keyword evidence="2" id="KW-1185">Reference proteome</keyword>